<name>A0A5D4LZ33_9BACI</name>
<evidence type="ECO:0000256" key="2">
    <source>
        <dbReference type="ARBA" id="ARBA00022842"/>
    </source>
</evidence>
<dbReference type="SFLD" id="SFLDG01129">
    <property type="entry name" value="C1.5:_HAD__Beta-PGM__Phosphata"/>
    <property type="match status" value="1"/>
</dbReference>
<reference evidence="3 4" key="1">
    <citation type="submission" date="2019-08" db="EMBL/GenBank/DDBJ databases">
        <title>Bacillus genomes from the desert of Cuatro Cienegas, Coahuila.</title>
        <authorList>
            <person name="Olmedo-Alvarez G."/>
        </authorList>
    </citation>
    <scope>NUCLEOTIDE SEQUENCE [LARGE SCALE GENOMIC DNA]</scope>
    <source>
        <strain evidence="3 4">CH128b_4D</strain>
    </source>
</reference>
<comment type="caution">
    <text evidence="3">The sequence shown here is derived from an EMBL/GenBank/DDBJ whole genome shotgun (WGS) entry which is preliminary data.</text>
</comment>
<dbReference type="InterPro" id="IPR050155">
    <property type="entry name" value="HAD-like_hydrolase_sf"/>
</dbReference>
<protein>
    <submittedName>
        <fullName evidence="3">HAD family hydrolase</fullName>
    </submittedName>
</protein>
<dbReference type="SFLD" id="SFLDS00003">
    <property type="entry name" value="Haloacid_Dehalogenase"/>
    <property type="match status" value="1"/>
</dbReference>
<dbReference type="GO" id="GO:0008967">
    <property type="term" value="F:phosphoglycolate phosphatase activity"/>
    <property type="evidence" value="ECO:0007669"/>
    <property type="project" value="TreeGrafter"/>
</dbReference>
<sequence>MLAEERTIKAVVFDLDGTLYEDTHHFDFYAERLKARTAAEHQGSFEDDYQKIIKGVHPLRIGRVYDASRDLILIHKNGIVSEAFTWDGEKLDEEGVRDLYREKLTFDMDTMFNVGDLWWVPNSIGRHYGLTSSDSAEAFMETRTFMATPDFQMNAIQAFNEILEEVKEGVQIVLLTNSPEEDSEIILEKLGLKDSFHVKIFNGNKPLKTKERFALIREKTGVEYNEMLSVGDNLINEIQPAKELGCSTILIDPHDIGQQGDADYIVRNIEGVVPILAELVLGKTMVK</sequence>
<keyword evidence="2" id="KW-0460">Magnesium</keyword>
<dbReference type="InterPro" id="IPR036412">
    <property type="entry name" value="HAD-like_sf"/>
</dbReference>
<dbReference type="Gene3D" id="3.40.50.1000">
    <property type="entry name" value="HAD superfamily/HAD-like"/>
    <property type="match status" value="1"/>
</dbReference>
<proteinExistence type="predicted"/>
<organism evidence="3 4">
    <name type="scientific">Rossellomorea vietnamensis</name>
    <dbReference type="NCBI Taxonomy" id="218284"/>
    <lineage>
        <taxon>Bacteria</taxon>
        <taxon>Bacillati</taxon>
        <taxon>Bacillota</taxon>
        <taxon>Bacilli</taxon>
        <taxon>Bacillales</taxon>
        <taxon>Bacillaceae</taxon>
        <taxon>Rossellomorea</taxon>
    </lineage>
</organism>
<evidence type="ECO:0000256" key="1">
    <source>
        <dbReference type="ARBA" id="ARBA00022801"/>
    </source>
</evidence>
<dbReference type="GO" id="GO:0006281">
    <property type="term" value="P:DNA repair"/>
    <property type="evidence" value="ECO:0007669"/>
    <property type="project" value="TreeGrafter"/>
</dbReference>
<dbReference type="Pfam" id="PF00702">
    <property type="entry name" value="Hydrolase"/>
    <property type="match status" value="1"/>
</dbReference>
<dbReference type="CDD" id="cd01427">
    <property type="entry name" value="HAD_like"/>
    <property type="match status" value="1"/>
</dbReference>
<evidence type="ECO:0000313" key="3">
    <source>
        <dbReference type="EMBL" id="TYR94308.1"/>
    </source>
</evidence>
<gene>
    <name evidence="3" type="ORF">FZC84_22680</name>
</gene>
<dbReference type="Proteomes" id="UP000325182">
    <property type="component" value="Unassembled WGS sequence"/>
</dbReference>
<dbReference type="InterPro" id="IPR023214">
    <property type="entry name" value="HAD_sf"/>
</dbReference>
<dbReference type="PANTHER" id="PTHR43434">
    <property type="entry name" value="PHOSPHOGLYCOLATE PHOSPHATASE"/>
    <property type="match status" value="1"/>
</dbReference>
<dbReference type="SUPFAM" id="SSF56784">
    <property type="entry name" value="HAD-like"/>
    <property type="match status" value="1"/>
</dbReference>
<dbReference type="RefSeq" id="WP_148955406.1">
    <property type="nucleotide sequence ID" value="NZ_VTEG01000040.1"/>
</dbReference>
<dbReference type="PANTHER" id="PTHR43434:SF1">
    <property type="entry name" value="PHOSPHOGLYCOLATE PHOSPHATASE"/>
    <property type="match status" value="1"/>
</dbReference>
<keyword evidence="1 3" id="KW-0378">Hydrolase</keyword>
<evidence type="ECO:0000313" key="4">
    <source>
        <dbReference type="Proteomes" id="UP000325182"/>
    </source>
</evidence>
<dbReference type="EMBL" id="VTEG01000040">
    <property type="protein sequence ID" value="TYR94308.1"/>
    <property type="molecule type" value="Genomic_DNA"/>
</dbReference>
<accession>A0A5D4LZ33</accession>
<dbReference type="AlphaFoldDB" id="A0A5D4LZ33"/>